<dbReference type="PANTHER" id="PTHR21719:SF1">
    <property type="entry name" value="FI06402P-RELATED"/>
    <property type="match status" value="1"/>
</dbReference>
<feature type="domain" description="Platelet-derived growth factor (PDGF) family profile" evidence="2">
    <location>
        <begin position="122"/>
        <end position="195"/>
    </location>
</feature>
<feature type="compositionally biased region" description="Basic residues" evidence="1">
    <location>
        <begin position="267"/>
        <end position="293"/>
    </location>
</feature>
<dbReference type="SUPFAM" id="SSF57501">
    <property type="entry name" value="Cystine-knot cytokines"/>
    <property type="match status" value="1"/>
</dbReference>
<dbReference type="PROSITE" id="PS50278">
    <property type="entry name" value="PDGF_2"/>
    <property type="match status" value="1"/>
</dbReference>
<evidence type="ECO:0000259" key="2">
    <source>
        <dbReference type="PROSITE" id="PS50278"/>
    </source>
</evidence>
<reference evidence="3 4" key="1">
    <citation type="submission" date="2022-12" db="EMBL/GenBank/DDBJ databases">
        <title>Chromosome-level genome of Tegillarca granosa.</title>
        <authorList>
            <person name="Kim J."/>
        </authorList>
    </citation>
    <scope>NUCLEOTIDE SEQUENCE [LARGE SCALE GENOMIC DNA]</scope>
    <source>
        <strain evidence="3">Teg-2019</strain>
        <tissue evidence="3">Adductor muscle</tissue>
    </source>
</reference>
<evidence type="ECO:0000313" key="3">
    <source>
        <dbReference type="EMBL" id="KAJ8297445.1"/>
    </source>
</evidence>
<dbReference type="PANTHER" id="PTHR21719">
    <property type="entry name" value="FI06402P-RELATED"/>
    <property type="match status" value="1"/>
</dbReference>
<keyword evidence="4" id="KW-1185">Reference proteome</keyword>
<gene>
    <name evidence="3" type="ORF">KUTeg_023976</name>
</gene>
<feature type="compositionally biased region" description="Basic and acidic residues" evidence="1">
    <location>
        <begin position="249"/>
        <end position="259"/>
    </location>
</feature>
<protein>
    <recommendedName>
        <fullName evidence="2">Platelet-derived growth factor (PDGF) family profile domain-containing protein</fullName>
    </recommendedName>
</protein>
<dbReference type="Gene3D" id="2.10.90.10">
    <property type="entry name" value="Cystine-knot cytokines"/>
    <property type="match status" value="1"/>
</dbReference>
<dbReference type="InterPro" id="IPR000072">
    <property type="entry name" value="PDGF/VEGF_dom"/>
</dbReference>
<comment type="caution">
    <text evidence="3">The sequence shown here is derived from an EMBL/GenBank/DDBJ whole genome shotgun (WGS) entry which is preliminary data.</text>
</comment>
<dbReference type="EMBL" id="JARBDR010000923">
    <property type="protein sequence ID" value="KAJ8297445.1"/>
    <property type="molecule type" value="Genomic_DNA"/>
</dbReference>
<name>A0ABQ9E1S9_TEGGR</name>
<evidence type="ECO:0000313" key="4">
    <source>
        <dbReference type="Proteomes" id="UP001217089"/>
    </source>
</evidence>
<proteinExistence type="predicted"/>
<accession>A0ABQ9E1S9</accession>
<organism evidence="3 4">
    <name type="scientific">Tegillarca granosa</name>
    <name type="common">Malaysian cockle</name>
    <name type="synonym">Anadara granosa</name>
    <dbReference type="NCBI Taxonomy" id="220873"/>
    <lineage>
        <taxon>Eukaryota</taxon>
        <taxon>Metazoa</taxon>
        <taxon>Spiralia</taxon>
        <taxon>Lophotrochozoa</taxon>
        <taxon>Mollusca</taxon>
        <taxon>Bivalvia</taxon>
        <taxon>Autobranchia</taxon>
        <taxon>Pteriomorphia</taxon>
        <taxon>Arcoida</taxon>
        <taxon>Arcoidea</taxon>
        <taxon>Arcidae</taxon>
        <taxon>Tegillarca</taxon>
    </lineage>
</organism>
<feature type="region of interest" description="Disordered" evidence="1">
    <location>
        <begin position="249"/>
        <end position="293"/>
    </location>
</feature>
<dbReference type="InterPro" id="IPR029034">
    <property type="entry name" value="Cystine-knot_cytokine"/>
</dbReference>
<dbReference type="Proteomes" id="UP001217089">
    <property type="component" value="Unassembled WGS sequence"/>
</dbReference>
<evidence type="ECO:0000256" key="1">
    <source>
        <dbReference type="SAM" id="MobiDB-lite"/>
    </source>
</evidence>
<sequence>MSVWTLNVKDKYLTPVALEDFRKQVRGARNYLDIFRVFLKNKKASDKTIYDILEGQSILSNIHRRDYDDNNYNDDYSYVLDYRDEGYDHDSASQAYLHFNEVGQCKDPRPEIVHVPSSGREIYFPDYTMVHRCKDESGCCWDEKQECGVKSFNIITRPFLVFHIQPDGNVQPEGQTFTTKFFKNHTECECKHLKSLPKCVKQDKCLKPQCQEGEFVMEKGYCPGVTHSQLSYFLTNGKSNNVNRIRESTAIQKHETQRNEDEDTEQHRKHRHHHGKNGSRRGKKHKNKHGVKK</sequence>